<proteinExistence type="predicted"/>
<feature type="transmembrane region" description="Helical" evidence="1">
    <location>
        <begin position="21"/>
        <end position="46"/>
    </location>
</feature>
<protein>
    <recommendedName>
        <fullName evidence="2">START domain-containing protein</fullName>
    </recommendedName>
</protein>
<reference evidence="3 4" key="1">
    <citation type="journal article" date="2021" name="bioRxiv">
        <title>Chromosome-scale and haplotype-resolved genome assembly of a tetraploid potato cultivar.</title>
        <authorList>
            <person name="Sun H."/>
            <person name="Jiao W.-B."/>
            <person name="Krause K."/>
            <person name="Campoy J.A."/>
            <person name="Goel M."/>
            <person name="Folz-Donahue K."/>
            <person name="Kukat C."/>
            <person name="Huettel B."/>
            <person name="Schneeberger K."/>
        </authorList>
    </citation>
    <scope>NUCLEOTIDE SEQUENCE [LARGE SCALE GENOMIC DNA]</scope>
    <source>
        <strain evidence="3">SolTubOtavaFocal</strain>
        <tissue evidence="3">Leaves</tissue>
    </source>
</reference>
<dbReference type="PANTHER" id="PTHR19308:SF9">
    <property type="entry name" value="OS07G0185200 PROTEIN"/>
    <property type="match status" value="1"/>
</dbReference>
<name>A0ABQ7UH03_SOLTU</name>
<dbReference type="InterPro" id="IPR051213">
    <property type="entry name" value="START_lipid_transfer"/>
</dbReference>
<keyword evidence="1" id="KW-0812">Transmembrane</keyword>
<organism evidence="3 4">
    <name type="scientific">Solanum tuberosum</name>
    <name type="common">Potato</name>
    <dbReference type="NCBI Taxonomy" id="4113"/>
    <lineage>
        <taxon>Eukaryota</taxon>
        <taxon>Viridiplantae</taxon>
        <taxon>Streptophyta</taxon>
        <taxon>Embryophyta</taxon>
        <taxon>Tracheophyta</taxon>
        <taxon>Spermatophyta</taxon>
        <taxon>Magnoliopsida</taxon>
        <taxon>eudicotyledons</taxon>
        <taxon>Gunneridae</taxon>
        <taxon>Pentapetalae</taxon>
        <taxon>asterids</taxon>
        <taxon>lamiids</taxon>
        <taxon>Solanales</taxon>
        <taxon>Solanaceae</taxon>
        <taxon>Solanoideae</taxon>
        <taxon>Solaneae</taxon>
        <taxon>Solanum</taxon>
    </lineage>
</organism>
<sequence>MEVERWVGFVELINKPAIMETFVDILVCVVPIWVAIMIGLLIGWSWRPRWTGLVFLGLRSKINRFVWTVPPGFGARRLWLAFTALSAFSVGRKLWFNFQGRTRKPSAPAAADSGSVSVDEFGSSSVVSGPGLGLGSVSFAQRNDDSIIRHITGSENEDIVTERDLEHFLHLLDGKDGEMAWQTMMDRSTSNFTYQAWRHEPEMGPTIYRTKTVFEDATPDLVRDFFWDDEFRPKWDPMLGYFKILQEWPHTGSMIIHWIKKFPFFCSDREYIIGRRIWESGKTYYCVTKSVPYPSLQRRDKPRRVDLYFSSWIVKPVESKKGDGQLSACEVTLLHYEDMGIPKDVAKLGVRHGMWGTVKKLHNGFRAYQNARKSEAAVSRCAMMARITTKISLDESVDALEQVSAEEDRAVEIQGQRGDGGIDWKWVAIGTVAVVCGLRSGMIGKAVLFGAGQRIARRGSNAQ</sequence>
<keyword evidence="4" id="KW-1185">Reference proteome</keyword>
<evidence type="ECO:0000313" key="3">
    <source>
        <dbReference type="EMBL" id="KAH0748887.1"/>
    </source>
</evidence>
<dbReference type="Pfam" id="PF01852">
    <property type="entry name" value="START"/>
    <property type="match status" value="1"/>
</dbReference>
<keyword evidence="1" id="KW-0472">Membrane</keyword>
<accession>A0ABQ7UH03</accession>
<gene>
    <name evidence="3" type="ORF">KY290_028119</name>
</gene>
<dbReference type="PANTHER" id="PTHR19308">
    <property type="entry name" value="PHOSPHATIDYLCHOLINE TRANSFER PROTEIN"/>
    <property type="match status" value="1"/>
</dbReference>
<dbReference type="CDD" id="cd08870">
    <property type="entry name" value="START_STARD2_7-like"/>
    <property type="match status" value="1"/>
</dbReference>
<evidence type="ECO:0000313" key="4">
    <source>
        <dbReference type="Proteomes" id="UP000826656"/>
    </source>
</evidence>
<evidence type="ECO:0000259" key="2">
    <source>
        <dbReference type="PROSITE" id="PS50848"/>
    </source>
</evidence>
<dbReference type="Gene3D" id="3.30.530.20">
    <property type="match status" value="1"/>
</dbReference>
<evidence type="ECO:0000256" key="1">
    <source>
        <dbReference type="SAM" id="Phobius"/>
    </source>
</evidence>
<feature type="domain" description="START" evidence="2">
    <location>
        <begin position="181"/>
        <end position="370"/>
    </location>
</feature>
<dbReference type="InterPro" id="IPR002913">
    <property type="entry name" value="START_lipid-bd_dom"/>
</dbReference>
<dbReference type="Proteomes" id="UP000826656">
    <property type="component" value="Unassembled WGS sequence"/>
</dbReference>
<dbReference type="InterPro" id="IPR023393">
    <property type="entry name" value="START-like_dom_sf"/>
</dbReference>
<dbReference type="PROSITE" id="PS50848">
    <property type="entry name" value="START"/>
    <property type="match status" value="1"/>
</dbReference>
<dbReference type="EMBL" id="JAIVGD010000019">
    <property type="protein sequence ID" value="KAH0748887.1"/>
    <property type="molecule type" value="Genomic_DNA"/>
</dbReference>
<comment type="caution">
    <text evidence="3">The sequence shown here is derived from an EMBL/GenBank/DDBJ whole genome shotgun (WGS) entry which is preliminary data.</text>
</comment>
<dbReference type="SUPFAM" id="SSF55961">
    <property type="entry name" value="Bet v1-like"/>
    <property type="match status" value="1"/>
</dbReference>
<keyword evidence="1" id="KW-1133">Transmembrane helix</keyword>